<feature type="chain" id="PRO_5012430626" description="Carbohydrate-binding-like protein" evidence="1">
    <location>
        <begin position="17"/>
        <end position="379"/>
    </location>
</feature>
<feature type="signal peptide" evidence="1">
    <location>
        <begin position="1"/>
        <end position="16"/>
    </location>
</feature>
<evidence type="ECO:0000256" key="1">
    <source>
        <dbReference type="SAM" id="SignalP"/>
    </source>
</evidence>
<dbReference type="RefSeq" id="XP_020134767.1">
    <property type="nucleotide sequence ID" value="XM_020272305.1"/>
</dbReference>
<comment type="caution">
    <text evidence="2">The sequence shown here is derived from an EMBL/GenBank/DDBJ whole genome shotgun (WGS) entry which is preliminary data.</text>
</comment>
<dbReference type="EMBL" id="MNUE01000002">
    <property type="protein sequence ID" value="OJD39780.1"/>
    <property type="molecule type" value="Genomic_DNA"/>
</dbReference>
<keyword evidence="1" id="KW-0732">Signal</keyword>
<dbReference type="OrthoDB" id="271448at2759"/>
<reference evidence="2 3" key="1">
    <citation type="submission" date="2016-10" db="EMBL/GenBank/DDBJ databases">
        <title>Proteomics and genomics reveal pathogen-plant mechanisms compatible with a hemibiotrophic lifestyle of Diplodia corticola.</title>
        <authorList>
            <person name="Fernandes I."/>
            <person name="De Jonge R."/>
            <person name="Van De Peer Y."/>
            <person name="Devreese B."/>
            <person name="Alves A."/>
            <person name="Esteves A.C."/>
        </authorList>
    </citation>
    <scope>NUCLEOTIDE SEQUENCE [LARGE SCALE GENOMIC DNA]</scope>
    <source>
        <strain evidence="2 3">CBS 112549</strain>
    </source>
</reference>
<proteinExistence type="predicted"/>
<dbReference type="AlphaFoldDB" id="A0A1J9SJ52"/>
<keyword evidence="3" id="KW-1185">Reference proteome</keyword>
<evidence type="ECO:0000313" key="2">
    <source>
        <dbReference type="EMBL" id="OJD39780.1"/>
    </source>
</evidence>
<dbReference type="GeneID" id="31012564"/>
<organism evidence="2 3">
    <name type="scientific">Diplodia corticola</name>
    <dbReference type="NCBI Taxonomy" id="236234"/>
    <lineage>
        <taxon>Eukaryota</taxon>
        <taxon>Fungi</taxon>
        <taxon>Dikarya</taxon>
        <taxon>Ascomycota</taxon>
        <taxon>Pezizomycotina</taxon>
        <taxon>Dothideomycetes</taxon>
        <taxon>Dothideomycetes incertae sedis</taxon>
        <taxon>Botryosphaeriales</taxon>
        <taxon>Botryosphaeriaceae</taxon>
        <taxon>Diplodia</taxon>
    </lineage>
</organism>
<dbReference type="PANTHER" id="PTHR36578">
    <property type="entry name" value="CHROMOSOME 15, WHOLE GENOME SHOTGUN SEQUENCE"/>
    <property type="match status" value="1"/>
</dbReference>
<name>A0A1J9SJ52_9PEZI</name>
<sequence length="379" mass="40405">MRTAALIPLAIGLVAAGPVQKRQDFNFAAIAADRADEIAAISADNLGPVDPVVLATTVSEATAAYDATSAIAAATSAVTAVVEKRDACQTYSGAGPVVTSAPSDWVNAATLTSQALAAAAPTGYAAAPSFTNLAGAVQQMGYLTVKTLDSYDPAQCASYCDDEPLCMGFNVYFERDPSEDTSCDSEGNPESITTIACTLYAYHVAASKATNTGQYRDNFEVVITGSNGYNKDSSKESFTSIDGYSAPQDFETACINAPFYNDFDSYITYTTYTDAYDPRVCAEACDAQTQYDKEHPNSDGEYKACNYFVSYVMAKNEEPQGLFCALYSLPWNATYAVNTGYSWGSDTYTIYNSLAYTVSSDLDFGNNAAIDDFVYTSAN</sequence>
<evidence type="ECO:0008006" key="4">
    <source>
        <dbReference type="Google" id="ProtNLM"/>
    </source>
</evidence>
<gene>
    <name evidence="2" type="ORF">BKCO1_2000117</name>
</gene>
<protein>
    <recommendedName>
        <fullName evidence="4">Carbohydrate-binding-like protein</fullName>
    </recommendedName>
</protein>
<accession>A0A1J9SJ52</accession>
<dbReference type="STRING" id="236234.A0A1J9SJ52"/>
<dbReference type="PANTHER" id="PTHR36578:SF1">
    <property type="entry name" value="APPLE DOMAIN-CONTAINING PROTEIN"/>
    <property type="match status" value="1"/>
</dbReference>
<dbReference type="Proteomes" id="UP000183809">
    <property type="component" value="Unassembled WGS sequence"/>
</dbReference>
<evidence type="ECO:0000313" key="3">
    <source>
        <dbReference type="Proteomes" id="UP000183809"/>
    </source>
</evidence>